<accession>A0A0R1M7R2</accession>
<sequence>MRRLISLAVLAIVFFGGLIIFWQSAAPRRDAKTNAVNFARKYAGLKDETDFYLFNRKKTYFTVAGTNNKNQQIYVIIAKKGGQTVILKQSSGIREQQANSLIKKNKKPQKILKTTLGIWQKSPVWEVTYLNHQGNLCYTLFAFKNGKVVKEIENL</sequence>
<dbReference type="InterPro" id="IPR046350">
    <property type="entry name" value="Cystatin_sf"/>
</dbReference>
<dbReference type="AlphaFoldDB" id="A0A0R1M7R2"/>
<dbReference type="STRING" id="1423777.FD46_GL001344"/>
<gene>
    <name evidence="2" type="ORF">FD46_GL001344</name>
</gene>
<dbReference type="EMBL" id="AZEH01000039">
    <property type="protein sequence ID" value="KRL04224.1"/>
    <property type="molecule type" value="Genomic_DNA"/>
</dbReference>
<protein>
    <recommendedName>
        <fullName evidence="1">Cell wall elongation regulator TseB-like domain-containing protein</fullName>
    </recommendedName>
</protein>
<reference evidence="2 3" key="1">
    <citation type="journal article" date="2015" name="Genome Announc.">
        <title>Expanding the biotechnology potential of lactobacilli through comparative genomics of 213 strains and associated genera.</title>
        <authorList>
            <person name="Sun Z."/>
            <person name="Harris H.M."/>
            <person name="McCann A."/>
            <person name="Guo C."/>
            <person name="Argimon S."/>
            <person name="Zhang W."/>
            <person name="Yang X."/>
            <person name="Jeffery I.B."/>
            <person name="Cooney J.C."/>
            <person name="Kagawa T.F."/>
            <person name="Liu W."/>
            <person name="Song Y."/>
            <person name="Salvetti E."/>
            <person name="Wrobel A."/>
            <person name="Rasinkangas P."/>
            <person name="Parkhill J."/>
            <person name="Rea M.C."/>
            <person name="O'Sullivan O."/>
            <person name="Ritari J."/>
            <person name="Douillard F.P."/>
            <person name="Paul Ross R."/>
            <person name="Yang R."/>
            <person name="Briner A.E."/>
            <person name="Felis G.E."/>
            <person name="de Vos W.M."/>
            <person name="Barrangou R."/>
            <person name="Klaenhammer T.R."/>
            <person name="Caufield P.W."/>
            <person name="Cui Y."/>
            <person name="Zhang H."/>
            <person name="O'Toole P.W."/>
        </authorList>
    </citation>
    <scope>NUCLEOTIDE SEQUENCE [LARGE SCALE GENOMIC DNA]</scope>
    <source>
        <strain evidence="2 3">DSM 19972</strain>
    </source>
</reference>
<dbReference type="PATRIC" id="fig|1423777.3.peg.1389"/>
<proteinExistence type="predicted"/>
<dbReference type="Gene3D" id="3.10.450.40">
    <property type="match status" value="2"/>
</dbReference>
<dbReference type="SUPFAM" id="SSF54403">
    <property type="entry name" value="Cystatin/monellin"/>
    <property type="match status" value="2"/>
</dbReference>
<dbReference type="InterPro" id="IPR041401">
    <property type="entry name" value="TseB-like_dom"/>
</dbReference>
<keyword evidence="3" id="KW-1185">Reference proteome</keyword>
<dbReference type="Proteomes" id="UP000051686">
    <property type="component" value="Unassembled WGS sequence"/>
</dbReference>
<dbReference type="RefSeq" id="WP_235805581.1">
    <property type="nucleotide sequence ID" value="NZ_AZEH01000039.1"/>
</dbReference>
<dbReference type="Pfam" id="PF17881">
    <property type="entry name" value="TseB"/>
    <property type="match status" value="1"/>
</dbReference>
<evidence type="ECO:0000313" key="3">
    <source>
        <dbReference type="Proteomes" id="UP000051686"/>
    </source>
</evidence>
<name>A0A0R1M7R2_9LACO</name>
<comment type="caution">
    <text evidence="2">The sequence shown here is derived from an EMBL/GenBank/DDBJ whole genome shotgun (WGS) entry which is preliminary data.</text>
</comment>
<feature type="domain" description="Cell wall elongation regulator TseB-like" evidence="1">
    <location>
        <begin position="35"/>
        <end position="77"/>
    </location>
</feature>
<evidence type="ECO:0000313" key="2">
    <source>
        <dbReference type="EMBL" id="KRL04224.1"/>
    </source>
</evidence>
<evidence type="ECO:0000259" key="1">
    <source>
        <dbReference type="Pfam" id="PF17881"/>
    </source>
</evidence>
<organism evidence="2 3">
    <name type="scientific">Liquorilactobacillus oeni DSM 19972</name>
    <dbReference type="NCBI Taxonomy" id="1423777"/>
    <lineage>
        <taxon>Bacteria</taxon>
        <taxon>Bacillati</taxon>
        <taxon>Bacillota</taxon>
        <taxon>Bacilli</taxon>
        <taxon>Lactobacillales</taxon>
        <taxon>Lactobacillaceae</taxon>
        <taxon>Liquorilactobacillus</taxon>
    </lineage>
</organism>